<evidence type="ECO:0000256" key="6">
    <source>
        <dbReference type="ARBA" id="ARBA00022989"/>
    </source>
</evidence>
<gene>
    <name evidence="10" type="primary">pbuG</name>
    <name evidence="10" type="ORF">FILTAD_01040</name>
</gene>
<dbReference type="Proteomes" id="UP000270468">
    <property type="component" value="Unassembled WGS sequence"/>
</dbReference>
<feature type="transmembrane region" description="Helical" evidence="9">
    <location>
        <begin position="330"/>
        <end position="351"/>
    </location>
</feature>
<keyword evidence="4 8" id="KW-1003">Cell membrane</keyword>
<feature type="transmembrane region" description="Helical" evidence="9">
    <location>
        <begin position="389"/>
        <end position="413"/>
    </location>
</feature>
<evidence type="ECO:0000313" key="10">
    <source>
        <dbReference type="EMBL" id="VDC24236.1"/>
    </source>
</evidence>
<feature type="transmembrane region" description="Helical" evidence="9">
    <location>
        <begin position="83"/>
        <end position="103"/>
    </location>
</feature>
<keyword evidence="5 8" id="KW-0812">Transmembrane</keyword>
<feature type="transmembrane region" description="Helical" evidence="9">
    <location>
        <begin position="18"/>
        <end position="37"/>
    </location>
</feature>
<evidence type="ECO:0000256" key="3">
    <source>
        <dbReference type="ARBA" id="ARBA00022448"/>
    </source>
</evidence>
<dbReference type="GO" id="GO:0005345">
    <property type="term" value="F:purine nucleobase transmembrane transporter activity"/>
    <property type="evidence" value="ECO:0007669"/>
    <property type="project" value="TreeGrafter"/>
</dbReference>
<protein>
    <submittedName>
        <fullName evidence="10">Guanine/hypoxanthine permease PbuG</fullName>
    </submittedName>
</protein>
<evidence type="ECO:0000256" key="5">
    <source>
        <dbReference type="ARBA" id="ARBA00022692"/>
    </source>
</evidence>
<dbReference type="AlphaFoldDB" id="A0A3P5X0W2"/>
<dbReference type="Pfam" id="PF00860">
    <property type="entry name" value="Xan_ur_permease"/>
    <property type="match status" value="1"/>
</dbReference>
<feature type="transmembrane region" description="Helical" evidence="9">
    <location>
        <begin position="255"/>
        <end position="276"/>
    </location>
</feature>
<feature type="transmembrane region" description="Helical" evidence="9">
    <location>
        <begin position="175"/>
        <end position="195"/>
    </location>
</feature>
<keyword evidence="3 8" id="KW-0813">Transport</keyword>
<evidence type="ECO:0000256" key="9">
    <source>
        <dbReference type="SAM" id="Phobius"/>
    </source>
</evidence>
<dbReference type="InterPro" id="IPR006043">
    <property type="entry name" value="NCS2"/>
</dbReference>
<sequence length="444" mass="47160">MKKYFEFDKLGTSYKQEIIGGLTTFLAMAYVLVVNPLMLSLDSVPDLPEAMRMDKGAVFVATALAAAVGSLFMGLIARYPIGLAPGMGLNAFFAYTVVLTLGIPWQTALTGVLCSGLIFIILSLTGLRELIINAIPTQLKFAVGAGIGLFITFLGFQNAGVIVADPNTLVTLGDLSQGTTLLAIFGLLITVIMMVRKIKGAIFYGMILTTVVGMVAGLIDIPTKIVDKVPSVAPTFGAAFDAIIHDPGSLLTTQFLVVVITFLFVDFFDTAGTLVAVANQAGLMKNDKLPRAGRALLADSMATVTGAVFGTSTTTSYIESTAGVAAGARTGFASVITGILFLLALFLSPLLMVITSHVTAPALIIVGVLMVSSLGNIEWNKFEIAVPAFFTIIAMPLTYSIATGIAIGFIFYPITMIVSGRRKEVHPIMYGLWVIFLLYFIFIK</sequence>
<proteinExistence type="inferred from homology"/>
<dbReference type="PANTHER" id="PTHR43337:SF11">
    <property type="entry name" value="GUANINE_HYPOXANTHINE PERMEASE PBUG"/>
    <property type="match status" value="1"/>
</dbReference>
<evidence type="ECO:0000313" key="11">
    <source>
        <dbReference type="Proteomes" id="UP000270468"/>
    </source>
</evidence>
<feature type="transmembrane region" description="Helical" evidence="9">
    <location>
        <begin position="57"/>
        <end position="76"/>
    </location>
</feature>
<dbReference type="GO" id="GO:0005886">
    <property type="term" value="C:plasma membrane"/>
    <property type="evidence" value="ECO:0007669"/>
    <property type="project" value="UniProtKB-SubCell"/>
</dbReference>
<dbReference type="InterPro" id="IPR026033">
    <property type="entry name" value="Azg-like_bact_archaea"/>
</dbReference>
<dbReference type="OrthoDB" id="9808458at2"/>
<keyword evidence="11" id="KW-1185">Reference proteome</keyword>
<keyword evidence="6 8" id="KW-1133">Transmembrane helix</keyword>
<feature type="transmembrane region" description="Helical" evidence="9">
    <location>
        <begin position="109"/>
        <end position="127"/>
    </location>
</feature>
<evidence type="ECO:0000256" key="7">
    <source>
        <dbReference type="ARBA" id="ARBA00023136"/>
    </source>
</evidence>
<keyword evidence="7 8" id="KW-0472">Membrane</keyword>
<evidence type="ECO:0000256" key="1">
    <source>
        <dbReference type="ARBA" id="ARBA00004651"/>
    </source>
</evidence>
<dbReference type="PIRSF" id="PIRSF005353">
    <property type="entry name" value="PbuG"/>
    <property type="match status" value="1"/>
</dbReference>
<comment type="similarity">
    <text evidence="2 8">Belongs to the nucleobase:cation symporter-2 (NCS2) (TC 2.A.40) family. Azg-like subfamily.</text>
</comment>
<name>A0A3P5X0W2_9BACL</name>
<feature type="transmembrane region" description="Helical" evidence="9">
    <location>
        <begin position="139"/>
        <end position="163"/>
    </location>
</feature>
<accession>A0A3P5X0W2</accession>
<comment type="subcellular location">
    <subcellularLocation>
        <location evidence="1 8">Cell membrane</location>
        <topology evidence="1 8">Multi-pass membrane protein</topology>
    </subcellularLocation>
</comment>
<dbReference type="PANTHER" id="PTHR43337">
    <property type="entry name" value="XANTHINE/URACIL PERMEASE C887.17-RELATED"/>
    <property type="match status" value="1"/>
</dbReference>
<evidence type="ECO:0000256" key="8">
    <source>
        <dbReference type="PIRNR" id="PIRNR005353"/>
    </source>
</evidence>
<dbReference type="RefSeq" id="WP_124069462.1">
    <property type="nucleotide sequence ID" value="NZ_CBCRXF010000017.1"/>
</dbReference>
<dbReference type="InterPro" id="IPR045018">
    <property type="entry name" value="Azg-like"/>
</dbReference>
<reference evidence="10 11" key="1">
    <citation type="submission" date="2018-11" db="EMBL/GenBank/DDBJ databases">
        <authorList>
            <person name="Criscuolo A."/>
        </authorList>
    </citation>
    <scope>NUCLEOTIDE SEQUENCE [LARGE SCALE GENOMIC DNA]</scope>
    <source>
        <strain evidence="10">ATB-66</strain>
    </source>
</reference>
<feature type="transmembrane region" description="Helical" evidence="9">
    <location>
        <begin position="202"/>
        <end position="221"/>
    </location>
</feature>
<organism evidence="10 11">
    <name type="scientific">Filibacter tadaridae</name>
    <dbReference type="NCBI Taxonomy" id="2483811"/>
    <lineage>
        <taxon>Bacteria</taxon>
        <taxon>Bacillati</taxon>
        <taxon>Bacillota</taxon>
        <taxon>Bacilli</taxon>
        <taxon>Bacillales</taxon>
        <taxon>Caryophanaceae</taxon>
        <taxon>Filibacter</taxon>
    </lineage>
</organism>
<evidence type="ECO:0000256" key="4">
    <source>
        <dbReference type="ARBA" id="ARBA00022475"/>
    </source>
</evidence>
<dbReference type="EMBL" id="UXAV01000030">
    <property type="protein sequence ID" value="VDC24236.1"/>
    <property type="molecule type" value="Genomic_DNA"/>
</dbReference>
<evidence type="ECO:0000256" key="2">
    <source>
        <dbReference type="ARBA" id="ARBA00005697"/>
    </source>
</evidence>
<feature type="transmembrane region" description="Helical" evidence="9">
    <location>
        <begin position="358"/>
        <end position="377"/>
    </location>
</feature>
<feature type="transmembrane region" description="Helical" evidence="9">
    <location>
        <begin position="425"/>
        <end position="443"/>
    </location>
</feature>